<evidence type="ECO:0000313" key="3">
    <source>
        <dbReference type="EMBL" id="CUV10671.1"/>
    </source>
</evidence>
<dbReference type="InterPro" id="IPR036264">
    <property type="entry name" value="Bact_exopeptidase_dim_dom"/>
</dbReference>
<evidence type="ECO:0000256" key="1">
    <source>
        <dbReference type="ARBA" id="ARBA00022801"/>
    </source>
</evidence>
<dbReference type="EC" id="3.5.1.47" evidence="3"/>
<dbReference type="InterPro" id="IPR011650">
    <property type="entry name" value="Peptidase_M20_dimer"/>
</dbReference>
<evidence type="ECO:0000259" key="2">
    <source>
        <dbReference type="Pfam" id="PF07687"/>
    </source>
</evidence>
<dbReference type="Gene3D" id="3.40.630.10">
    <property type="entry name" value="Zn peptidases"/>
    <property type="match status" value="1"/>
</dbReference>
<organism evidence="3">
    <name type="scientific">hydrothermal vent metagenome</name>
    <dbReference type="NCBI Taxonomy" id="652676"/>
    <lineage>
        <taxon>unclassified sequences</taxon>
        <taxon>metagenomes</taxon>
        <taxon>ecological metagenomes</taxon>
    </lineage>
</organism>
<protein>
    <submittedName>
        <fullName evidence="3">N-acetyl-L,L-diaminopimelate deacetylase</fullName>
        <ecNumber evidence="3">3.5.1.47</ecNumber>
    </submittedName>
</protein>
<dbReference type="Pfam" id="PF01546">
    <property type="entry name" value="Peptidase_M20"/>
    <property type="match status" value="1"/>
</dbReference>
<feature type="domain" description="Peptidase M20 dimerisation" evidence="2">
    <location>
        <begin position="221"/>
        <end position="312"/>
    </location>
</feature>
<keyword evidence="1 3" id="KW-0378">Hydrolase</keyword>
<dbReference type="EMBL" id="FAXC01000463">
    <property type="protein sequence ID" value="CUV10671.1"/>
    <property type="molecule type" value="Genomic_DNA"/>
</dbReference>
<dbReference type="Pfam" id="PF07687">
    <property type="entry name" value="M20_dimer"/>
    <property type="match status" value="1"/>
</dbReference>
<dbReference type="NCBIfam" id="TIGR01891">
    <property type="entry name" value="amidohydrolases"/>
    <property type="match status" value="1"/>
</dbReference>
<reference evidence="3" key="1">
    <citation type="submission" date="2015-10" db="EMBL/GenBank/DDBJ databases">
        <authorList>
            <person name="Gilbert D.G."/>
        </authorList>
    </citation>
    <scope>NUCLEOTIDE SEQUENCE</scope>
</reference>
<sequence length="426" mass="46538">MRKREMWYLLILLIPGLIIGKDPIDKAISKNLNTIIDLRHQIHQYPELGNREYKTAKLVAKHLRSLGIEVETDIAYTGVVGILKGNKPGPVVAVRADMDALPVTEETDLSFKSTVKTTYLNKEVGVMHACGHDIHTSVQLGVASVLASMKRSLPGTVKFIFQPAEEGPPPGEEGGADLMLKEGVFANLKPSAIFGLHTHPGLVVGELGLTIGPAMAAVDHFIITIKGKQSHGAYPHKSVDPIIMATEAVNAFQTIRSRSLSPLEPSVVTVGIIRGGERFNIIPEQVHLEGTVRTYNPEVQDMVEHRMNKILEGITLAYGGSFELDYDRGTPATINNPELAKQMIPTMERVVGKNNLKFLDPVMGGEDFAFFANEVPGMYYRLGVLKPGTTSGWVHTPTFRADDSCLEVGIRAMSNLVVDFLKSNGK</sequence>
<dbReference type="InterPro" id="IPR017439">
    <property type="entry name" value="Amidohydrolase"/>
</dbReference>
<dbReference type="InterPro" id="IPR002933">
    <property type="entry name" value="Peptidase_M20"/>
</dbReference>
<dbReference type="Gene3D" id="3.30.70.360">
    <property type="match status" value="1"/>
</dbReference>
<dbReference type="PANTHER" id="PTHR11014">
    <property type="entry name" value="PEPTIDASE M20 FAMILY MEMBER"/>
    <property type="match status" value="1"/>
</dbReference>
<dbReference type="FunFam" id="3.30.70.360:FF:000001">
    <property type="entry name" value="N-acetyldiaminopimelate deacetylase"/>
    <property type="match status" value="1"/>
</dbReference>
<dbReference type="PIRSF" id="PIRSF005962">
    <property type="entry name" value="Pept_M20D_amidohydro"/>
    <property type="match status" value="1"/>
</dbReference>
<name>A0A161KH65_9ZZZZ</name>
<accession>A0A161KH65</accession>
<dbReference type="PANTHER" id="PTHR11014:SF63">
    <property type="entry name" value="METALLOPEPTIDASE, PUTATIVE (AFU_ORTHOLOGUE AFUA_6G09600)-RELATED"/>
    <property type="match status" value="1"/>
</dbReference>
<dbReference type="AlphaFoldDB" id="A0A161KH65"/>
<dbReference type="SUPFAM" id="SSF55031">
    <property type="entry name" value="Bacterial exopeptidase dimerisation domain"/>
    <property type="match status" value="1"/>
</dbReference>
<dbReference type="GO" id="GO:0050118">
    <property type="term" value="F:N-acetyldiaminopimelate deacetylase activity"/>
    <property type="evidence" value="ECO:0007669"/>
    <property type="project" value="UniProtKB-EC"/>
</dbReference>
<gene>
    <name evidence="3" type="ORF">MGWOODY_Mmi959</name>
</gene>
<proteinExistence type="predicted"/>
<dbReference type="SUPFAM" id="SSF53187">
    <property type="entry name" value="Zn-dependent exopeptidases"/>
    <property type="match status" value="1"/>
</dbReference>